<feature type="compositionally biased region" description="Basic and acidic residues" evidence="1">
    <location>
        <begin position="338"/>
        <end position="351"/>
    </location>
</feature>
<feature type="compositionally biased region" description="Low complexity" evidence="1">
    <location>
        <begin position="235"/>
        <end position="245"/>
    </location>
</feature>
<dbReference type="Proteomes" id="UP001148614">
    <property type="component" value="Unassembled WGS sequence"/>
</dbReference>
<feature type="compositionally biased region" description="Basic and acidic residues" evidence="1">
    <location>
        <begin position="668"/>
        <end position="689"/>
    </location>
</feature>
<gene>
    <name evidence="2" type="ORF">NPX13_g7288</name>
</gene>
<proteinExistence type="predicted"/>
<dbReference type="EMBL" id="JANPWZ010001408">
    <property type="protein sequence ID" value="KAJ3566026.1"/>
    <property type="molecule type" value="Genomic_DNA"/>
</dbReference>
<feature type="region of interest" description="Disordered" evidence="1">
    <location>
        <begin position="235"/>
        <end position="367"/>
    </location>
</feature>
<feature type="compositionally biased region" description="Basic and acidic residues" evidence="1">
    <location>
        <begin position="548"/>
        <end position="560"/>
    </location>
</feature>
<feature type="compositionally biased region" description="Polar residues" evidence="1">
    <location>
        <begin position="1"/>
        <end position="21"/>
    </location>
</feature>
<dbReference type="AlphaFoldDB" id="A0A9W8NB81"/>
<feature type="region of interest" description="Disordered" evidence="1">
    <location>
        <begin position="1"/>
        <end position="24"/>
    </location>
</feature>
<feature type="region of interest" description="Disordered" evidence="1">
    <location>
        <begin position="92"/>
        <end position="195"/>
    </location>
</feature>
<comment type="caution">
    <text evidence="2">The sequence shown here is derived from an EMBL/GenBank/DDBJ whole genome shotgun (WGS) entry which is preliminary data.</text>
</comment>
<feature type="compositionally biased region" description="Basic and acidic residues" evidence="1">
    <location>
        <begin position="613"/>
        <end position="624"/>
    </location>
</feature>
<feature type="region of interest" description="Disordered" evidence="1">
    <location>
        <begin position="514"/>
        <end position="722"/>
    </location>
</feature>
<feature type="compositionally biased region" description="Polar residues" evidence="1">
    <location>
        <begin position="273"/>
        <end position="282"/>
    </location>
</feature>
<protein>
    <submittedName>
        <fullName evidence="2">Uncharacterized protein</fullName>
    </submittedName>
</protein>
<evidence type="ECO:0000313" key="2">
    <source>
        <dbReference type="EMBL" id="KAJ3566026.1"/>
    </source>
</evidence>
<dbReference type="VEuPathDB" id="FungiDB:F4678DRAFT_469016"/>
<evidence type="ECO:0000256" key="1">
    <source>
        <dbReference type="SAM" id="MobiDB-lite"/>
    </source>
</evidence>
<evidence type="ECO:0000313" key="3">
    <source>
        <dbReference type="Proteomes" id="UP001148614"/>
    </source>
</evidence>
<feature type="compositionally biased region" description="Polar residues" evidence="1">
    <location>
        <begin position="106"/>
        <end position="115"/>
    </location>
</feature>
<sequence length="722" mass="79443">MASNFDPTSKAIASTPASSPSDFLLGSTKIQRSLVKIPGDQKKLLSGYESWASNLGRRPNGFINVPPQVLDQVKAAYIRQKKATQLDASAELLSQAEYDSDAPEPSGNQSSSQPHAQEGDKDDDDEGDADENVSWAASPEHHLRPPSANEEPDQPFLTQLPDKLPPKPTLVTSSPAHRPALPEFPLSSQGPEEELEVEVPAALNYNVMSINKSSLPMLATPPSAQVVPCTLEQSLESSSTSASKSLNPQMEPKMKKHKYKSVPELYRGPKLDTASSHLNIHTSPKKATATPNRRVDGESSLSTNDTSPLMIPSTKNDAIPESDKHITDGGLASSYRLADPRSDNFRSHSNPEPELSAQTQPTPLHVPSSPERVTLGIPVARTPVAPPIVVSKTWDAPFVYYTSTYPSYRGTINDFIMACVYIQLEQRASRIRTSLYDDFIRAWVDEYRPYVRDCDKAQPARKALSAIEWYNRLDNNPLFTQLVVTRDNLQHVLDFYPRELKVVKKSLGIISSQESNQSIASESEAEIEPENQDYYDLPDSSPPKRQKGKEPIYRPVEQAKPKAPVPNLSSMPPLARDKRVPLHKSFGGIEARPAQHEGLTRSLSESTMHRKRTAVDELRSEGTKRASLGPAPGAQGKMWSDTGSTTSNHSDRSRKNTPRTSIAPSSTAKKEKGKEKEKANANETPEERRARRLSKHMKKLAGRMSIGSSAPLSNSPTSGQKH</sequence>
<feature type="compositionally biased region" description="Polar residues" evidence="1">
    <location>
        <begin position="706"/>
        <end position="722"/>
    </location>
</feature>
<reference evidence="2" key="1">
    <citation type="submission" date="2022-07" db="EMBL/GenBank/DDBJ databases">
        <title>Genome Sequence of Xylaria arbuscula.</title>
        <authorList>
            <person name="Buettner E."/>
        </authorList>
    </citation>
    <scope>NUCLEOTIDE SEQUENCE</scope>
    <source>
        <strain evidence="2">VT107</strain>
    </source>
</reference>
<feature type="compositionally biased region" description="Acidic residues" evidence="1">
    <location>
        <begin position="523"/>
        <end position="533"/>
    </location>
</feature>
<accession>A0A9W8NB81</accession>
<organism evidence="2 3">
    <name type="scientific">Xylaria arbuscula</name>
    <dbReference type="NCBI Taxonomy" id="114810"/>
    <lineage>
        <taxon>Eukaryota</taxon>
        <taxon>Fungi</taxon>
        <taxon>Dikarya</taxon>
        <taxon>Ascomycota</taxon>
        <taxon>Pezizomycotina</taxon>
        <taxon>Sordariomycetes</taxon>
        <taxon>Xylariomycetidae</taxon>
        <taxon>Xylariales</taxon>
        <taxon>Xylariaceae</taxon>
        <taxon>Xylaria</taxon>
    </lineage>
</organism>
<name>A0A9W8NB81_9PEZI</name>
<keyword evidence="3" id="KW-1185">Reference proteome</keyword>
<feature type="compositionally biased region" description="Basic residues" evidence="1">
    <location>
        <begin position="690"/>
        <end position="701"/>
    </location>
</feature>
<feature type="compositionally biased region" description="Acidic residues" evidence="1">
    <location>
        <begin position="120"/>
        <end position="131"/>
    </location>
</feature>